<dbReference type="PRINTS" id="PR00452">
    <property type="entry name" value="SH3DOMAIN"/>
</dbReference>
<feature type="transmembrane region" description="Helical" evidence="24">
    <location>
        <begin position="74"/>
        <end position="92"/>
    </location>
</feature>
<evidence type="ECO:0000256" key="22">
    <source>
        <dbReference type="PROSITE-ProRule" id="PRU01077"/>
    </source>
</evidence>
<evidence type="ECO:0000256" key="18">
    <source>
        <dbReference type="ARBA" id="ARBA00055545"/>
    </source>
</evidence>
<dbReference type="GO" id="GO:0008270">
    <property type="term" value="F:zinc ion binding"/>
    <property type="evidence" value="ECO:0007669"/>
    <property type="project" value="UniProtKB-KW"/>
</dbReference>
<dbReference type="PANTHER" id="PTHR13407:SF0">
    <property type="entry name" value="FI05221P"/>
    <property type="match status" value="1"/>
</dbReference>
<feature type="compositionally biased region" description="Polar residues" evidence="23">
    <location>
        <begin position="538"/>
        <end position="555"/>
    </location>
</feature>
<dbReference type="Gene3D" id="1.20.1270.60">
    <property type="entry name" value="Arfaptin homology (AH) domain/BAR domain"/>
    <property type="match status" value="1"/>
</dbReference>
<dbReference type="Pfam" id="PF00611">
    <property type="entry name" value="FCH"/>
    <property type="match status" value="1"/>
</dbReference>
<dbReference type="GO" id="GO:0000139">
    <property type="term" value="C:Golgi membrane"/>
    <property type="evidence" value="ECO:0007669"/>
    <property type="project" value="TreeGrafter"/>
</dbReference>
<dbReference type="PROSITE" id="PS50002">
    <property type="entry name" value="SH3"/>
    <property type="match status" value="1"/>
</dbReference>
<keyword evidence="12 20" id="KW-0863">Zinc-finger</keyword>
<keyword evidence="17 24" id="KW-0472">Membrane</keyword>
<evidence type="ECO:0000256" key="4">
    <source>
        <dbReference type="ARBA" id="ARBA00004496"/>
    </source>
</evidence>
<keyword evidence="6 21" id="KW-0728">SH3 domain</keyword>
<proteinExistence type="inferred from homology"/>
<dbReference type="GO" id="GO:0005886">
    <property type="term" value="C:plasma membrane"/>
    <property type="evidence" value="ECO:0007669"/>
    <property type="project" value="UniProtKB-SubCell"/>
</dbReference>
<evidence type="ECO:0000256" key="24">
    <source>
        <dbReference type="SAM" id="Phobius"/>
    </source>
</evidence>
<dbReference type="CDD" id="cd16475">
    <property type="entry name" value="RING-H2_RNF121-like"/>
    <property type="match status" value="1"/>
</dbReference>
<keyword evidence="9" id="KW-0597">Phosphoprotein</keyword>
<dbReference type="InterPro" id="IPR027267">
    <property type="entry name" value="AH/BAR_dom_sf"/>
</dbReference>
<evidence type="ECO:0000256" key="14">
    <source>
        <dbReference type="ARBA" id="ARBA00022843"/>
    </source>
</evidence>
<feature type="region of interest" description="Disordered" evidence="23">
    <location>
        <begin position="536"/>
        <end position="570"/>
    </location>
</feature>
<dbReference type="InterPro" id="IPR001452">
    <property type="entry name" value="SH3_domain"/>
</dbReference>
<dbReference type="FunFam" id="1.20.1270.60:FF:000009">
    <property type="entry name" value="Protein kinase C and casein kinase substrate in neurons 2"/>
    <property type="match status" value="1"/>
</dbReference>
<dbReference type="CDD" id="cd07655">
    <property type="entry name" value="F-BAR_PACSIN"/>
    <property type="match status" value="1"/>
</dbReference>
<dbReference type="SMART" id="SM00055">
    <property type="entry name" value="FCH"/>
    <property type="match status" value="1"/>
</dbReference>
<dbReference type="Proteomes" id="UP000494165">
    <property type="component" value="Unassembled WGS sequence"/>
</dbReference>
<dbReference type="InterPro" id="IPR001841">
    <property type="entry name" value="Znf_RING"/>
</dbReference>
<dbReference type="InterPro" id="IPR031160">
    <property type="entry name" value="F_BAR_dom"/>
</dbReference>
<dbReference type="InterPro" id="IPR040176">
    <property type="entry name" value="RNF121/RNF175"/>
</dbReference>
<keyword evidence="16 22" id="KW-0175">Coiled coil</keyword>
<dbReference type="InterPro" id="IPR001060">
    <property type="entry name" value="FCH_dom"/>
</dbReference>
<dbReference type="SUPFAM" id="SSF103657">
    <property type="entry name" value="BAR/IMD domain-like"/>
    <property type="match status" value="1"/>
</dbReference>
<evidence type="ECO:0000259" key="25">
    <source>
        <dbReference type="PROSITE" id="PS50002"/>
    </source>
</evidence>
<dbReference type="EMBL" id="CADEPI010000004">
    <property type="protein sequence ID" value="CAB3360718.1"/>
    <property type="molecule type" value="Genomic_DNA"/>
</dbReference>
<comment type="subcellular location">
    <subcellularLocation>
        <location evidence="3">Cell membrane</location>
    </subcellularLocation>
    <subcellularLocation>
        <location evidence="4">Cytoplasm</location>
    </subcellularLocation>
    <subcellularLocation>
        <location evidence="2">Endomembrane system</location>
        <topology evidence="2">Peripheral membrane protein</topology>
    </subcellularLocation>
    <subcellularLocation>
        <location evidence="1">Membrane</location>
        <topology evidence="1">Multi-pass membrane protein</topology>
    </subcellularLocation>
</comment>
<evidence type="ECO:0000256" key="9">
    <source>
        <dbReference type="ARBA" id="ARBA00022553"/>
    </source>
</evidence>
<feature type="compositionally biased region" description="Basic and acidic residues" evidence="23">
    <location>
        <begin position="732"/>
        <end position="746"/>
    </location>
</feature>
<dbReference type="InterPro" id="IPR013083">
    <property type="entry name" value="Znf_RING/FYVE/PHD"/>
</dbReference>
<comment type="subunit">
    <text evidence="19">Homodimer. May form heterooligomers with other PACSINs. Interacts (via SH3 domain) with DNM1, SYNJ1 and WASL. Interacts with TRPV4.</text>
</comment>
<evidence type="ECO:0000256" key="11">
    <source>
        <dbReference type="ARBA" id="ARBA00022723"/>
    </source>
</evidence>
<feature type="compositionally biased region" description="Basic and acidic residues" evidence="23">
    <location>
        <begin position="556"/>
        <end position="570"/>
    </location>
</feature>
<dbReference type="FunFam" id="3.30.40.10:FF:000074">
    <property type="entry name" value="Ring finger protein 121"/>
    <property type="match status" value="1"/>
</dbReference>
<feature type="transmembrane region" description="Helical" evidence="24">
    <location>
        <begin position="46"/>
        <end position="67"/>
    </location>
</feature>
<organism evidence="28 29">
    <name type="scientific">Cloeon dipterum</name>
    <dbReference type="NCBI Taxonomy" id="197152"/>
    <lineage>
        <taxon>Eukaryota</taxon>
        <taxon>Metazoa</taxon>
        <taxon>Ecdysozoa</taxon>
        <taxon>Arthropoda</taxon>
        <taxon>Hexapoda</taxon>
        <taxon>Insecta</taxon>
        <taxon>Pterygota</taxon>
        <taxon>Palaeoptera</taxon>
        <taxon>Ephemeroptera</taxon>
        <taxon>Pisciforma</taxon>
        <taxon>Baetidae</taxon>
        <taxon>Cloeon</taxon>
    </lineage>
</organism>
<keyword evidence="8" id="KW-0963">Cytoplasm</keyword>
<evidence type="ECO:0000256" key="5">
    <source>
        <dbReference type="ARBA" id="ARBA00008649"/>
    </source>
</evidence>
<keyword evidence="15 24" id="KW-1133">Transmembrane helix</keyword>
<sequence>MANLEDHIHQLELGINKSVNIEDLTPEQKWRLEHIKMHEKHKGHDAMHAEMIIILIVTLIVAQIVLVEWKKRHFRSYQMVSLVGMWVIPLGLCLKNQWWRFIFSWLLFSCITGLVVRKALQRPVQGTTPRLVYKWFYLIYKGSYFLGILGYVVMMLTFFGFNLLFNAKPTSWMDFGLLNLFYGLYYGVLGRDIAEICADKMASHIGYYTPHGMPTRQLDSGVCAICGNKLLVSTEQEGVIENTYKLTCDHVFHEFCIRGWCIVGKKQTCPYCKEKVDLKKTFCNPWERPHVLYGQLLDWIRWLVAWQPLILFFVQGLNWLLGLDESKQCQDLCFPRSPPEFFQPRGRERCLHPGQVACCEGSQEPFGLPLDARQLQQTRGETDRSCDSFWEPNNYKRTTKRIEDGYKLSSDLVTLLQERAEIERTYARSLRTWSKKWNDLIEKGPEYGTSEAACKGVLVEADRLCDLHTKVRDNICNEVITQVKNWQKENYKKSMMQIKERKDMEDNFKKAQKPWAKLLTKVNKAKADYHNACKTEKSAANQERNATGDSSLSQDQVKKMQDRVQKSKEEVQKCKDKYNQALKEITEYNPKYMEDMTVVFEKCQENEAHRLQFFKEILFSIHKYLNISQDPMLPQIYEEFYHTINNADHVKDLKWWSNNHGINMAMNWPQFEDYTEEFRDISRGKGKDGLPAGQITLIHQRSVSEDVHEYPPTNNKSLKKAPASRMISNDVTDTKDVKGSKEKVDSSRPAAPITNGKSPQQQSQNSQNSQDSNPFDNEDEEWEDDSALKDNGEPGVPVKALYDYEGAESDELSFKIGDVFEKLEDEDEQGWCKGRKDGRVGLYPANYVAPV</sequence>
<evidence type="ECO:0000259" key="27">
    <source>
        <dbReference type="PROSITE" id="PS51741"/>
    </source>
</evidence>
<dbReference type="Gene3D" id="3.30.40.10">
    <property type="entry name" value="Zinc/RING finger domain, C3HC4 (zinc finger)"/>
    <property type="match status" value="1"/>
</dbReference>
<evidence type="ECO:0000256" key="20">
    <source>
        <dbReference type="PROSITE-ProRule" id="PRU00175"/>
    </source>
</evidence>
<comment type="similarity">
    <text evidence="5">Belongs to the SH3RF family.</text>
</comment>
<dbReference type="PROSITE" id="PS51741">
    <property type="entry name" value="F_BAR"/>
    <property type="match status" value="1"/>
</dbReference>
<evidence type="ECO:0000256" key="2">
    <source>
        <dbReference type="ARBA" id="ARBA00004184"/>
    </source>
</evidence>
<feature type="domain" description="SH3" evidence="25">
    <location>
        <begin position="793"/>
        <end position="851"/>
    </location>
</feature>
<feature type="domain" description="RING-type" evidence="26">
    <location>
        <begin position="223"/>
        <end position="273"/>
    </location>
</feature>
<keyword evidence="7" id="KW-1003">Cell membrane</keyword>
<evidence type="ECO:0000256" key="13">
    <source>
        <dbReference type="ARBA" id="ARBA00022833"/>
    </source>
</evidence>
<keyword evidence="11" id="KW-0479">Metal-binding</keyword>
<feature type="compositionally biased region" description="Acidic residues" evidence="23">
    <location>
        <begin position="776"/>
        <end position="785"/>
    </location>
</feature>
<name>A0A8S1BVS2_9INSE</name>
<evidence type="ECO:0000256" key="10">
    <source>
        <dbReference type="ARBA" id="ARBA00022692"/>
    </source>
</evidence>
<comment type="caution">
    <text evidence="28">The sequence shown here is derived from an EMBL/GenBank/DDBJ whole genome shotgun (WGS) entry which is preliminary data.</text>
</comment>
<evidence type="ECO:0000313" key="28">
    <source>
        <dbReference type="EMBL" id="CAB3360718.1"/>
    </source>
</evidence>
<protein>
    <recommendedName>
        <fullName evidence="30">RING-type domain-containing protein</fullName>
    </recommendedName>
</protein>
<dbReference type="SMART" id="SM00184">
    <property type="entry name" value="RING"/>
    <property type="match status" value="1"/>
</dbReference>
<evidence type="ECO:0000256" key="15">
    <source>
        <dbReference type="ARBA" id="ARBA00022989"/>
    </source>
</evidence>
<feature type="compositionally biased region" description="Low complexity" evidence="23">
    <location>
        <begin position="758"/>
        <end position="775"/>
    </location>
</feature>
<evidence type="ECO:0000259" key="26">
    <source>
        <dbReference type="PROSITE" id="PS50089"/>
    </source>
</evidence>
<dbReference type="SMART" id="SM00326">
    <property type="entry name" value="SH3"/>
    <property type="match status" value="1"/>
</dbReference>
<evidence type="ECO:0000256" key="6">
    <source>
        <dbReference type="ARBA" id="ARBA00022443"/>
    </source>
</evidence>
<dbReference type="GO" id="GO:0061630">
    <property type="term" value="F:ubiquitin protein ligase activity"/>
    <property type="evidence" value="ECO:0007669"/>
    <property type="project" value="TreeGrafter"/>
</dbReference>
<dbReference type="PROSITE" id="PS50089">
    <property type="entry name" value="ZF_RING_2"/>
    <property type="match status" value="1"/>
</dbReference>
<evidence type="ECO:0000256" key="21">
    <source>
        <dbReference type="PROSITE-ProRule" id="PRU00192"/>
    </source>
</evidence>
<feature type="domain" description="F-BAR" evidence="27">
    <location>
        <begin position="382"/>
        <end position="652"/>
    </location>
</feature>
<feature type="region of interest" description="Disordered" evidence="23">
    <location>
        <begin position="699"/>
        <end position="803"/>
    </location>
</feature>
<evidence type="ECO:0000256" key="1">
    <source>
        <dbReference type="ARBA" id="ARBA00004141"/>
    </source>
</evidence>
<evidence type="ECO:0000256" key="19">
    <source>
        <dbReference type="ARBA" id="ARBA00064966"/>
    </source>
</evidence>
<comment type="function">
    <text evidence="18">Plays a role in endocytosis and regulates internalization of plasma membrane proteins. Overexpression impairs internalization of SLC2A1/GLUT1 and TRPV4 and increases the levels of SLC2A1/GLUT1 and TRPV4 at the cell membrane. Inhibits the TRPV4 calcium channel activity.</text>
</comment>
<dbReference type="OrthoDB" id="10255128at2759"/>
<evidence type="ECO:0000256" key="3">
    <source>
        <dbReference type="ARBA" id="ARBA00004236"/>
    </source>
</evidence>
<feature type="transmembrane region" description="Helical" evidence="24">
    <location>
        <begin position="98"/>
        <end position="116"/>
    </location>
</feature>
<dbReference type="FunFam" id="2.30.30.40:FF:000014">
    <property type="entry name" value="Kinase C and casein kinase substrate in neurons protein"/>
    <property type="match status" value="1"/>
</dbReference>
<keyword evidence="13" id="KW-0862">Zinc</keyword>
<keyword evidence="29" id="KW-1185">Reference proteome</keyword>
<accession>A0A8S1BVS2</accession>
<evidence type="ECO:0008006" key="30">
    <source>
        <dbReference type="Google" id="ProtNLM"/>
    </source>
</evidence>
<dbReference type="GO" id="GO:0036503">
    <property type="term" value="P:ERAD pathway"/>
    <property type="evidence" value="ECO:0007669"/>
    <property type="project" value="TreeGrafter"/>
</dbReference>
<reference evidence="28 29" key="1">
    <citation type="submission" date="2020-04" db="EMBL/GenBank/DDBJ databases">
        <authorList>
            <person name="Alioto T."/>
            <person name="Alioto T."/>
            <person name="Gomez Garrido J."/>
        </authorList>
    </citation>
    <scope>NUCLEOTIDE SEQUENCE [LARGE SCALE GENOMIC DNA]</scope>
</reference>
<dbReference type="InterPro" id="IPR036028">
    <property type="entry name" value="SH3-like_dom_sf"/>
</dbReference>
<gene>
    <name evidence="28" type="ORF">CLODIP_2_CD03271</name>
</gene>
<keyword evidence="14" id="KW-0832">Ubl conjugation</keyword>
<dbReference type="Gene3D" id="2.30.30.40">
    <property type="entry name" value="SH3 Domains"/>
    <property type="match status" value="1"/>
</dbReference>
<evidence type="ECO:0000256" key="23">
    <source>
        <dbReference type="SAM" id="MobiDB-lite"/>
    </source>
</evidence>
<evidence type="ECO:0000256" key="17">
    <source>
        <dbReference type="ARBA" id="ARBA00023136"/>
    </source>
</evidence>
<evidence type="ECO:0000256" key="7">
    <source>
        <dbReference type="ARBA" id="ARBA00022475"/>
    </source>
</evidence>
<keyword evidence="10 24" id="KW-0812">Transmembrane</keyword>
<dbReference type="PANTHER" id="PTHR13407">
    <property type="entry name" value="RNF121 PROTEIN"/>
    <property type="match status" value="1"/>
</dbReference>
<evidence type="ECO:0000256" key="16">
    <source>
        <dbReference type="ARBA" id="ARBA00023054"/>
    </source>
</evidence>
<dbReference type="AlphaFoldDB" id="A0A8S1BVS2"/>
<evidence type="ECO:0000256" key="8">
    <source>
        <dbReference type="ARBA" id="ARBA00022490"/>
    </source>
</evidence>
<dbReference type="SUPFAM" id="SSF50044">
    <property type="entry name" value="SH3-domain"/>
    <property type="match status" value="1"/>
</dbReference>
<dbReference type="Pfam" id="PF14604">
    <property type="entry name" value="SH3_9"/>
    <property type="match status" value="1"/>
</dbReference>
<feature type="transmembrane region" description="Helical" evidence="24">
    <location>
        <begin position="144"/>
        <end position="165"/>
    </location>
</feature>
<dbReference type="GO" id="GO:0005789">
    <property type="term" value="C:endoplasmic reticulum membrane"/>
    <property type="evidence" value="ECO:0007669"/>
    <property type="project" value="TreeGrafter"/>
</dbReference>
<dbReference type="CDD" id="cd11843">
    <property type="entry name" value="SH3_PACSIN"/>
    <property type="match status" value="1"/>
</dbReference>
<dbReference type="SUPFAM" id="SSF57850">
    <property type="entry name" value="RING/U-box"/>
    <property type="match status" value="1"/>
</dbReference>
<evidence type="ECO:0000313" key="29">
    <source>
        <dbReference type="Proteomes" id="UP000494165"/>
    </source>
</evidence>
<evidence type="ECO:0000256" key="12">
    <source>
        <dbReference type="ARBA" id="ARBA00022771"/>
    </source>
</evidence>